<dbReference type="Pfam" id="PF06486">
    <property type="entry name" value="DUF1093"/>
    <property type="match status" value="1"/>
</dbReference>
<dbReference type="SUPFAM" id="SSF159121">
    <property type="entry name" value="BC4932-like"/>
    <property type="match status" value="1"/>
</dbReference>
<sequence length="53" mass="6343">MKNGKKKELKFKTSRELKEDAFLKLEVKTLGVHSWEEVQYDELPEKVQTNYTK</sequence>
<reference evidence="1" key="1">
    <citation type="journal article" date="2013" name="Environ. Microbiol.">
        <title>Microbiota from the distal guts of lean and obese adolescents exhibit partial functional redundancy besides clear differences in community structure.</title>
        <authorList>
            <person name="Ferrer M."/>
            <person name="Ruiz A."/>
            <person name="Lanza F."/>
            <person name="Haange S.B."/>
            <person name="Oberbach A."/>
            <person name="Till H."/>
            <person name="Bargiela R."/>
            <person name="Campoy C."/>
            <person name="Segura M.T."/>
            <person name="Richter M."/>
            <person name="von Bergen M."/>
            <person name="Seifert J."/>
            <person name="Suarez A."/>
        </authorList>
    </citation>
    <scope>NUCLEOTIDE SEQUENCE</scope>
</reference>
<organism evidence="1">
    <name type="scientific">human gut metagenome</name>
    <dbReference type="NCBI Taxonomy" id="408170"/>
    <lineage>
        <taxon>unclassified sequences</taxon>
        <taxon>metagenomes</taxon>
        <taxon>organismal metagenomes</taxon>
    </lineage>
</organism>
<dbReference type="InterPro" id="IPR036166">
    <property type="entry name" value="YxeA-like_sf"/>
</dbReference>
<dbReference type="NCBIfam" id="TIGR01655">
    <property type="entry name" value="yxeA_fam"/>
    <property type="match status" value="1"/>
</dbReference>
<dbReference type="Gene3D" id="2.40.50.480">
    <property type="match status" value="1"/>
</dbReference>
<gene>
    <name evidence="1" type="ORF">OBE_02422</name>
</gene>
<dbReference type="AlphaFoldDB" id="K1U4Y3"/>
<proteinExistence type="predicted"/>
<name>K1U4Y3_9ZZZZ</name>
<protein>
    <submittedName>
        <fullName evidence="1">Uncharacterized protein</fullName>
    </submittedName>
</protein>
<dbReference type="InterPro" id="IPR006542">
    <property type="entry name" value="DUF1093"/>
</dbReference>
<accession>K1U4Y3</accession>
<comment type="caution">
    <text evidence="1">The sequence shown here is derived from an EMBL/GenBank/DDBJ whole genome shotgun (WGS) entry which is preliminary data.</text>
</comment>
<dbReference type="EMBL" id="AJWZ01001578">
    <property type="protein sequence ID" value="EKC73375.1"/>
    <property type="molecule type" value="Genomic_DNA"/>
</dbReference>
<evidence type="ECO:0000313" key="1">
    <source>
        <dbReference type="EMBL" id="EKC73375.1"/>
    </source>
</evidence>